<dbReference type="EMBL" id="BLAL01000059">
    <property type="protein sequence ID" value="GES82027.1"/>
    <property type="molecule type" value="Genomic_DNA"/>
</dbReference>
<protein>
    <submittedName>
        <fullName evidence="1">Uncharacterized protein</fullName>
    </submittedName>
</protein>
<reference evidence="1" key="1">
    <citation type="submission" date="2019-10" db="EMBL/GenBank/DDBJ databases">
        <title>Conservation and host-specific expression of non-tandemly repeated heterogenous ribosome RNA gene in arbuscular mycorrhizal fungi.</title>
        <authorList>
            <person name="Maeda T."/>
            <person name="Kobayashi Y."/>
            <person name="Nakagawa T."/>
            <person name="Ezawa T."/>
            <person name="Yamaguchi K."/>
            <person name="Bino T."/>
            <person name="Nishimoto Y."/>
            <person name="Shigenobu S."/>
            <person name="Kawaguchi M."/>
        </authorList>
    </citation>
    <scope>NUCLEOTIDE SEQUENCE</scope>
    <source>
        <strain evidence="1">HR1</strain>
    </source>
</reference>
<sequence>MDDELLKSFLGQNKDVMQIIELLEYIQPRPRSPLLSSFIATLLGRFAKNFRYHDWKICIANLKTQTPKEAEEIQQQQQMLDDNPFIIPSGQLPEILRAKEVDWIFRNIDQASKCINTLQLWNDVSLLWCCYSPPKLRFKKYPPVRFDNTGNTSRYFKPISHQDTNSQFSGNCRFYN</sequence>
<proteinExistence type="predicted"/>
<comment type="caution">
    <text evidence="1">The sequence shown here is derived from an EMBL/GenBank/DDBJ whole genome shotgun (WGS) entry which is preliminary data.</text>
</comment>
<dbReference type="AlphaFoldDB" id="A0A8H3QK31"/>
<organism evidence="1 2">
    <name type="scientific">Rhizophagus clarus</name>
    <dbReference type="NCBI Taxonomy" id="94130"/>
    <lineage>
        <taxon>Eukaryota</taxon>
        <taxon>Fungi</taxon>
        <taxon>Fungi incertae sedis</taxon>
        <taxon>Mucoromycota</taxon>
        <taxon>Glomeromycotina</taxon>
        <taxon>Glomeromycetes</taxon>
        <taxon>Glomerales</taxon>
        <taxon>Glomeraceae</taxon>
        <taxon>Rhizophagus</taxon>
    </lineage>
</organism>
<accession>A0A8H3QK31</accession>
<evidence type="ECO:0000313" key="1">
    <source>
        <dbReference type="EMBL" id="GES82027.1"/>
    </source>
</evidence>
<evidence type="ECO:0000313" key="2">
    <source>
        <dbReference type="Proteomes" id="UP000615446"/>
    </source>
</evidence>
<name>A0A8H3QK31_9GLOM</name>
<gene>
    <name evidence="1" type="ORF">RCL2_000925600</name>
</gene>
<dbReference type="Proteomes" id="UP000615446">
    <property type="component" value="Unassembled WGS sequence"/>
</dbReference>